<evidence type="ECO:0000313" key="2">
    <source>
        <dbReference type="Proteomes" id="UP001162131"/>
    </source>
</evidence>
<name>A0AAU9JJM3_9CILI</name>
<accession>A0AAU9JJM3</accession>
<gene>
    <name evidence="1" type="ORF">BSTOLATCC_MIC39600</name>
</gene>
<keyword evidence="2" id="KW-1185">Reference proteome</keyword>
<proteinExistence type="predicted"/>
<organism evidence="1 2">
    <name type="scientific">Blepharisma stoltei</name>
    <dbReference type="NCBI Taxonomy" id="1481888"/>
    <lineage>
        <taxon>Eukaryota</taxon>
        <taxon>Sar</taxon>
        <taxon>Alveolata</taxon>
        <taxon>Ciliophora</taxon>
        <taxon>Postciliodesmatophora</taxon>
        <taxon>Heterotrichea</taxon>
        <taxon>Heterotrichida</taxon>
        <taxon>Blepharismidae</taxon>
        <taxon>Blepharisma</taxon>
    </lineage>
</organism>
<dbReference type="AlphaFoldDB" id="A0AAU9JJM3"/>
<protein>
    <submittedName>
        <fullName evidence="1">Uncharacterized protein</fullName>
    </submittedName>
</protein>
<sequence>MQNGTLKPAGLSSAQINSTTHFHLSRLPDYLAYPNSQPNFNATEFKGARVNLQTRRSNSLALFTNSTPFIGIPSSSHLQVKHYHANSESEGTDWRFNKKFSMINYQKTNFDPISHANIKSRPSTTSHKLRGLEDYALKTIPKMHKKYWEAVSNDTAAFRRKSGEFTIFDDACLQRNGGNPFRYPKLSRNKSMIEKHK</sequence>
<dbReference type="EMBL" id="CAJZBQ010000039">
    <property type="protein sequence ID" value="CAG9325815.1"/>
    <property type="molecule type" value="Genomic_DNA"/>
</dbReference>
<reference evidence="1" key="1">
    <citation type="submission" date="2021-09" db="EMBL/GenBank/DDBJ databases">
        <authorList>
            <consortium name="AG Swart"/>
            <person name="Singh M."/>
            <person name="Singh A."/>
            <person name="Seah K."/>
            <person name="Emmerich C."/>
        </authorList>
    </citation>
    <scope>NUCLEOTIDE SEQUENCE</scope>
    <source>
        <strain evidence="1">ATCC30299</strain>
    </source>
</reference>
<evidence type="ECO:0000313" key="1">
    <source>
        <dbReference type="EMBL" id="CAG9325815.1"/>
    </source>
</evidence>
<comment type="caution">
    <text evidence="1">The sequence shown here is derived from an EMBL/GenBank/DDBJ whole genome shotgun (WGS) entry which is preliminary data.</text>
</comment>
<dbReference type="Proteomes" id="UP001162131">
    <property type="component" value="Unassembled WGS sequence"/>
</dbReference>